<reference evidence="3" key="1">
    <citation type="journal article" date="2022" name="Int. J. Syst. Evol. Microbiol.">
        <title>Anaeromyxobacter oryzae sp. nov., Anaeromyxobacter diazotrophicus sp. nov. and Anaeromyxobacter paludicola sp. nov., isolated from paddy soils.</title>
        <authorList>
            <person name="Itoh H."/>
            <person name="Xu Z."/>
            <person name="Mise K."/>
            <person name="Masuda Y."/>
            <person name="Ushijima N."/>
            <person name="Hayakawa C."/>
            <person name="Shiratori Y."/>
            <person name="Senoo K."/>
        </authorList>
    </citation>
    <scope>NUCLEOTIDE SEQUENCE [LARGE SCALE GENOMIC DNA]</scope>
    <source>
        <strain evidence="3">Red232</strain>
    </source>
</reference>
<organism evidence="2 3">
    <name type="scientific">Anaeromyxobacter oryzae</name>
    <dbReference type="NCBI Taxonomy" id="2918170"/>
    <lineage>
        <taxon>Bacteria</taxon>
        <taxon>Pseudomonadati</taxon>
        <taxon>Myxococcota</taxon>
        <taxon>Myxococcia</taxon>
        <taxon>Myxococcales</taxon>
        <taxon>Cystobacterineae</taxon>
        <taxon>Anaeromyxobacteraceae</taxon>
        <taxon>Anaeromyxobacter</taxon>
    </lineage>
</organism>
<proteinExistence type="predicted"/>
<dbReference type="EMBL" id="AP025591">
    <property type="protein sequence ID" value="BDG05961.1"/>
    <property type="molecule type" value="Genomic_DNA"/>
</dbReference>
<gene>
    <name evidence="2" type="ORF">AMOR_49570</name>
</gene>
<keyword evidence="1" id="KW-0732">Signal</keyword>
<evidence type="ECO:0000313" key="3">
    <source>
        <dbReference type="Proteomes" id="UP001162891"/>
    </source>
</evidence>
<feature type="chain" id="PRO_5046850801" evidence="1">
    <location>
        <begin position="20"/>
        <end position="162"/>
    </location>
</feature>
<keyword evidence="3" id="KW-1185">Reference proteome</keyword>
<evidence type="ECO:0000313" key="2">
    <source>
        <dbReference type="EMBL" id="BDG05961.1"/>
    </source>
</evidence>
<evidence type="ECO:0000256" key="1">
    <source>
        <dbReference type="SAM" id="SignalP"/>
    </source>
</evidence>
<feature type="signal peptide" evidence="1">
    <location>
        <begin position="1"/>
        <end position="19"/>
    </location>
</feature>
<protein>
    <submittedName>
        <fullName evidence="2">Uncharacterized protein</fullName>
    </submittedName>
</protein>
<sequence length="162" mass="17062">MTGWLPILALLAVAPPAGGEPADAVPAPPADLRLAIRPALSDVAPAALDASFLRSPERSVPPPCLADVCQPRVAVPGFDLRAPVTDKRAEPALRLLDRARLEPLAPLATAGWLLAGTGIHLDYTPPQLANPVDAARGGWGHVELLLRWRIDAWNAPVSPIGR</sequence>
<dbReference type="RefSeq" id="WP_248355172.1">
    <property type="nucleotide sequence ID" value="NZ_AP025591.1"/>
</dbReference>
<dbReference type="Proteomes" id="UP001162891">
    <property type="component" value="Chromosome"/>
</dbReference>
<accession>A0ABM7X2E2</accession>
<name>A0ABM7X2E2_9BACT</name>